<dbReference type="GO" id="GO:0004568">
    <property type="term" value="F:chitinase activity"/>
    <property type="evidence" value="ECO:0007669"/>
    <property type="project" value="TreeGrafter"/>
</dbReference>
<evidence type="ECO:0000313" key="7">
    <source>
        <dbReference type="EMBL" id="SPR01238.1"/>
    </source>
</evidence>
<dbReference type="Proteomes" id="UP000290189">
    <property type="component" value="Unassembled WGS sequence"/>
</dbReference>
<organism evidence="7 8">
    <name type="scientific">Plasmodiophora brassicae</name>
    <name type="common">Clubroot disease agent</name>
    <dbReference type="NCBI Taxonomy" id="37360"/>
    <lineage>
        <taxon>Eukaryota</taxon>
        <taxon>Sar</taxon>
        <taxon>Rhizaria</taxon>
        <taxon>Endomyxa</taxon>
        <taxon>Phytomyxea</taxon>
        <taxon>Plasmodiophorida</taxon>
        <taxon>Plasmodiophoridae</taxon>
        <taxon>Plasmodiophora</taxon>
    </lineage>
</organism>
<dbReference type="InterPro" id="IPR011583">
    <property type="entry name" value="Chitinase_II/V-like_cat"/>
</dbReference>
<evidence type="ECO:0000259" key="6">
    <source>
        <dbReference type="PROSITE" id="PS51910"/>
    </source>
</evidence>
<dbReference type="InterPro" id="IPR029070">
    <property type="entry name" value="Chitinase_insertion_sf"/>
</dbReference>
<dbReference type="InterPro" id="IPR036028">
    <property type="entry name" value="SH3-like_dom_sf"/>
</dbReference>
<evidence type="ECO:0000256" key="4">
    <source>
        <dbReference type="SAM" id="Phobius"/>
    </source>
</evidence>
<dbReference type="EMBL" id="OVEO01000017">
    <property type="protein sequence ID" value="SPR01238.1"/>
    <property type="molecule type" value="Genomic_DNA"/>
</dbReference>
<dbReference type="SMART" id="SM00636">
    <property type="entry name" value="Glyco_18"/>
    <property type="match status" value="2"/>
</dbReference>
<dbReference type="SUPFAM" id="SSF51445">
    <property type="entry name" value="(Trans)glycosidases"/>
    <property type="match status" value="2"/>
</dbReference>
<feature type="domain" description="SH3" evidence="5">
    <location>
        <begin position="1821"/>
        <end position="1882"/>
    </location>
</feature>
<evidence type="ECO:0000313" key="8">
    <source>
        <dbReference type="Proteomes" id="UP000290189"/>
    </source>
</evidence>
<feature type="domain" description="GH18" evidence="6">
    <location>
        <begin position="14"/>
        <end position="390"/>
    </location>
</feature>
<feature type="transmembrane region" description="Helical" evidence="4">
    <location>
        <begin position="1567"/>
        <end position="1596"/>
    </location>
</feature>
<dbReference type="GO" id="GO:0008061">
    <property type="term" value="F:chitin binding"/>
    <property type="evidence" value="ECO:0007669"/>
    <property type="project" value="InterPro"/>
</dbReference>
<dbReference type="CDD" id="cd00174">
    <property type="entry name" value="SH3"/>
    <property type="match status" value="1"/>
</dbReference>
<keyword evidence="4" id="KW-0472">Membrane</keyword>
<keyword evidence="4" id="KW-1133">Transmembrane helix</keyword>
<feature type="region of interest" description="Disordered" evidence="3">
    <location>
        <begin position="1702"/>
        <end position="1743"/>
    </location>
</feature>
<dbReference type="SUPFAM" id="SSF50044">
    <property type="entry name" value="SH3-domain"/>
    <property type="match status" value="1"/>
</dbReference>
<dbReference type="PANTHER" id="PTHR11177:SF317">
    <property type="entry name" value="CHITINASE 12-RELATED"/>
    <property type="match status" value="1"/>
</dbReference>
<dbReference type="InterPro" id="IPR001223">
    <property type="entry name" value="Glyco_hydro18_cat"/>
</dbReference>
<accession>A0A3P3YM45</accession>
<dbReference type="InterPro" id="IPR050314">
    <property type="entry name" value="Glycosyl_Hydrlase_18"/>
</dbReference>
<name>A0A3P3YM45_PLABS</name>
<dbReference type="PANTHER" id="PTHR11177">
    <property type="entry name" value="CHITINASE"/>
    <property type="match status" value="1"/>
</dbReference>
<keyword evidence="7" id="KW-0496">Mitochondrion</keyword>
<keyword evidence="1 2" id="KW-0728">SH3 domain</keyword>
<geneLocation type="mitochondrion" evidence="7"/>
<dbReference type="Gene3D" id="2.30.30.40">
    <property type="entry name" value="SH3 Domains"/>
    <property type="match status" value="1"/>
</dbReference>
<keyword evidence="4" id="KW-0812">Transmembrane</keyword>
<sequence>MNCSISATGPGTTSHIIGFVLNYKTSVLPIASINGALFTEIVYQGFDIVEGRCAVDNAWFDTQQTFGSNALGDDTNAATPYRGNFYQLRLLKQQAGNAGRLRTLVSIGGYSFSTNVSVIAASDAGRHLLASSCTQLARYYGFDGVEIRWQYPVMGGAWMNVHSPADKANLPLLLAAFRTEDPGLLLTANVNFNAGTLYPRYDLAGIANQVDWIHADTFGLYGTWSTSTAHYANLFFTVGSPSSDTVDGLVVQALAAGVPPCKFILGVPLSYPAWKLTSNVPASFPALFAPGTTYTAGATDNGLFRYRDAMQLCSGAPSSCTVVWDASSNASVLYDPSSLVWIPVESAQTMAAKAAYIAANNLGGVIFTDVSGDTSAFDIVTAMQVALKGSAPCLGQPAYVPSGGAVPSYARQAPGACAPVRASSTSGGMATPALQTATRVIGRYASYKDAYLPVAAIDGSLLTHVIYESAGANASWQCQFASPVNDLVRVFGANTLGNDTGDPYHGDVNQLRRLKLKYPHLTTILQLGQNVMFSSLVSDAGRRSAFVSSCVAMMQQYGFDGLNVNWSKSGYGAAGPMLGASYQNDPHLPTDRTQLPVLMQMFRAQMPPGALLSLTVTVQADTMYAAYDLPAIVPHVDFIEYANEWMWGTWSPVPGHLNPLHFNAASPEYYSIEANVVQLLNWGVPHCKLVLGLPVYGAAWNLSAPIPGPFYPGVFAATGSAYATGATDVAQHYRYGDLLALRQAATPGAWLDQWDPVSQAAFLYNAGSGIVVSYENPASIAAKAAFVKVMALGGFAVDDLDADADNFALLHSAVRAMLVVPAPSTRSLPTRTTTTLRRPVRVPSTSGRAGKRPTSSSARLSIGRPRRSTSPAAPSTVAPPVSIQGPAAPHAPIDVAQTLILTAVLSPAAAAAFDLDRDTLRWSIHDDDDDVAAGDPGSIAVLTSLSDAELRLAPCALRAGARTYTFTVTLTLGGAVHRAQTSVTTAPSAWPAASASVVVAAPAGRPITALVDTVTLSVPSSSSTSCAVFYAMMRGGAYPSALGDGACLARLQTVLPVGDASNGYALNITAVLAATTTPGAGQRSCATAAPVTVVVRPPAAPVDVADLVAQRLSLPDMSEVDVACAAASLMNAVPTQAATATRLRLLGLVAPRLTTTTTLTPDATTAAAWALAMIAHDDDDNDHDDDDLITRPMASAALDAVHAFISGWAAPLSASARMATSLTTASCLRVLSREGEVPRAAQAVVERVAVDTLNDVDTASQCTRSCRAPIRTSAFVVQAYRVDAYAPAAASASCATSCRVDVPLALRARYAGVSLGVVSTSWAGTGILSVSVYANGSSSPAAVTNLPDPVTMVMPVVSERMTPGNVACMWLSADRTTMSGAGCTVVAGPPLACACTHLTDFVLVERPSPGDDATLGAPVSIAFSAVACATLATALACAVAAPRLIANRSALRSFRVMNALVVGRSALRLLLLLVQAAAVPDVGPYVARALAALTQSIQFAAFAYLIALLATIWASVEDMAGRYTPGHLATLRAIAWTLRLTVALVAVSPGPLLVLGYALRLPALDTLAAAVVCASTAAVALVIPVTGGTIATGLAVQFATVGKASTRANSYMRIAAFVRRLTTAMGLVLLGSSLLWTWSLAWPASYRAQVAVAEPAFLTLDAAAALLAIVYQLNILATQYRKAQEEAVPANDIPVSMISMMQGSSGGDARRAGTPYRTASQVTSTRLPQSLSSSSSGRSGYKVPADDPWWTSIVTRSSVATSSAAADAPQDTTTSCRSPWEDLLSDMATTFTKKADRYTDGTTTTTTTMTSTGATTAASYDTSPVYEALYDFVGDAKNGELSFAAGDLFDRYRDTDEGWGFACAADGRRGYIPRAYVRLHMP</sequence>
<dbReference type="Gene3D" id="3.10.50.10">
    <property type="match status" value="2"/>
</dbReference>
<dbReference type="Gene3D" id="3.20.20.80">
    <property type="entry name" value="Glycosidases"/>
    <property type="match status" value="2"/>
</dbReference>
<feature type="region of interest" description="Disordered" evidence="3">
    <location>
        <begin position="825"/>
        <end position="885"/>
    </location>
</feature>
<dbReference type="PROSITE" id="PS51910">
    <property type="entry name" value="GH18_2"/>
    <property type="match status" value="2"/>
</dbReference>
<dbReference type="SMART" id="SM00326">
    <property type="entry name" value="SH3"/>
    <property type="match status" value="1"/>
</dbReference>
<feature type="domain" description="GH18" evidence="6">
    <location>
        <begin position="438"/>
        <end position="820"/>
    </location>
</feature>
<dbReference type="Pfam" id="PF00018">
    <property type="entry name" value="SH3_1"/>
    <property type="match status" value="1"/>
</dbReference>
<feature type="transmembrane region" description="Helical" evidence="4">
    <location>
        <begin position="1617"/>
        <end position="1636"/>
    </location>
</feature>
<dbReference type="InterPro" id="IPR017853">
    <property type="entry name" value="GH"/>
</dbReference>
<evidence type="ECO:0000256" key="3">
    <source>
        <dbReference type="SAM" id="MobiDB-lite"/>
    </source>
</evidence>
<evidence type="ECO:0000256" key="1">
    <source>
        <dbReference type="ARBA" id="ARBA00022443"/>
    </source>
</evidence>
<evidence type="ECO:0000259" key="5">
    <source>
        <dbReference type="PROSITE" id="PS50002"/>
    </source>
</evidence>
<feature type="compositionally biased region" description="Low complexity" evidence="3">
    <location>
        <begin position="825"/>
        <end position="845"/>
    </location>
</feature>
<protein>
    <submittedName>
        <fullName evidence="7">Uncharacterized protein</fullName>
    </submittedName>
</protein>
<gene>
    <name evidence="7" type="ORF">PLBR_LOCUS8453</name>
</gene>
<feature type="compositionally biased region" description="Low complexity" evidence="3">
    <location>
        <begin position="1723"/>
        <end position="1740"/>
    </location>
</feature>
<feature type="transmembrane region" description="Helical" evidence="4">
    <location>
        <begin position="1656"/>
        <end position="1677"/>
    </location>
</feature>
<dbReference type="GO" id="GO:0005975">
    <property type="term" value="P:carbohydrate metabolic process"/>
    <property type="evidence" value="ECO:0007669"/>
    <property type="project" value="InterPro"/>
</dbReference>
<reference evidence="7 8" key="1">
    <citation type="submission" date="2018-03" db="EMBL/GenBank/DDBJ databases">
        <authorList>
            <person name="Fogelqvist J."/>
        </authorList>
    </citation>
    <scope>NUCLEOTIDE SEQUENCE [LARGE SCALE GENOMIC DNA]</scope>
</reference>
<evidence type="ECO:0000256" key="2">
    <source>
        <dbReference type="PROSITE-ProRule" id="PRU00192"/>
    </source>
</evidence>
<feature type="transmembrane region" description="Helical" evidence="4">
    <location>
        <begin position="1497"/>
        <end position="1516"/>
    </location>
</feature>
<dbReference type="GO" id="GO:0005576">
    <property type="term" value="C:extracellular region"/>
    <property type="evidence" value="ECO:0007669"/>
    <property type="project" value="TreeGrafter"/>
</dbReference>
<dbReference type="Pfam" id="PF00704">
    <property type="entry name" value="Glyco_hydro_18"/>
    <property type="match status" value="2"/>
</dbReference>
<feature type="compositionally biased region" description="Low complexity" evidence="3">
    <location>
        <begin position="868"/>
        <end position="882"/>
    </location>
</feature>
<feature type="transmembrane region" description="Helical" evidence="4">
    <location>
        <begin position="1421"/>
        <end position="1445"/>
    </location>
</feature>
<dbReference type="GO" id="GO:0006032">
    <property type="term" value="P:chitin catabolic process"/>
    <property type="evidence" value="ECO:0007669"/>
    <property type="project" value="TreeGrafter"/>
</dbReference>
<proteinExistence type="predicted"/>
<feature type="transmembrane region" description="Helical" evidence="4">
    <location>
        <begin position="1457"/>
        <end position="1477"/>
    </location>
</feature>
<dbReference type="PROSITE" id="PS50002">
    <property type="entry name" value="SH3"/>
    <property type="match status" value="1"/>
</dbReference>
<dbReference type="InterPro" id="IPR001452">
    <property type="entry name" value="SH3_domain"/>
</dbReference>